<comment type="caution">
    <text evidence="7">The sequence shown here is derived from an EMBL/GenBank/DDBJ whole genome shotgun (WGS) entry which is preliminary data.</text>
</comment>
<feature type="compositionally biased region" description="Polar residues" evidence="6">
    <location>
        <begin position="272"/>
        <end position="281"/>
    </location>
</feature>
<feature type="compositionally biased region" description="Basic and acidic residues" evidence="6">
    <location>
        <begin position="325"/>
        <end position="340"/>
    </location>
</feature>
<dbReference type="EMBL" id="BNCQ01000018">
    <property type="protein sequence ID" value="GIM05318.1"/>
    <property type="molecule type" value="Genomic_DNA"/>
</dbReference>
<dbReference type="InterPro" id="IPR001680">
    <property type="entry name" value="WD40_rpt"/>
</dbReference>
<evidence type="ECO:0000256" key="5">
    <source>
        <dbReference type="PROSITE-ProRule" id="PRU00221"/>
    </source>
</evidence>
<dbReference type="Pfam" id="PF00400">
    <property type="entry name" value="WD40"/>
    <property type="match status" value="1"/>
</dbReference>
<feature type="region of interest" description="Disordered" evidence="6">
    <location>
        <begin position="301"/>
        <end position="392"/>
    </location>
</feature>
<keyword evidence="4" id="KW-0539">Nucleus</keyword>
<dbReference type="SMART" id="SM00320">
    <property type="entry name" value="WD40"/>
    <property type="match status" value="4"/>
</dbReference>
<gene>
    <name evidence="7" type="ORF">Vretimale_9782</name>
</gene>
<keyword evidence="2 5" id="KW-0853">WD repeat</keyword>
<evidence type="ECO:0000313" key="7">
    <source>
        <dbReference type="EMBL" id="GIM05318.1"/>
    </source>
</evidence>
<feature type="non-terminal residue" evidence="7">
    <location>
        <position position="616"/>
    </location>
</feature>
<evidence type="ECO:0000313" key="8">
    <source>
        <dbReference type="Proteomes" id="UP000722791"/>
    </source>
</evidence>
<dbReference type="InterPro" id="IPR015943">
    <property type="entry name" value="WD40/YVTN_repeat-like_dom_sf"/>
</dbReference>
<feature type="compositionally biased region" description="Pro residues" evidence="6">
    <location>
        <begin position="374"/>
        <end position="383"/>
    </location>
</feature>
<evidence type="ECO:0000256" key="1">
    <source>
        <dbReference type="ARBA" id="ARBA00004123"/>
    </source>
</evidence>
<organism evidence="7 8">
    <name type="scientific">Volvox reticuliferus</name>
    <dbReference type="NCBI Taxonomy" id="1737510"/>
    <lineage>
        <taxon>Eukaryota</taxon>
        <taxon>Viridiplantae</taxon>
        <taxon>Chlorophyta</taxon>
        <taxon>core chlorophytes</taxon>
        <taxon>Chlorophyceae</taxon>
        <taxon>CS clade</taxon>
        <taxon>Chlamydomonadales</taxon>
        <taxon>Volvocaceae</taxon>
        <taxon>Volvox</taxon>
    </lineage>
</organism>
<feature type="region of interest" description="Disordered" evidence="6">
    <location>
        <begin position="264"/>
        <end position="283"/>
    </location>
</feature>
<sequence>SLATHQGGVSALLLESCRLRLYTGGRDGTAAEWDLRKPTCPVVVYGGHNGWVTSLELLPQPLTTSTDNRHVEYCWETAAGVFATATTPIPTAATATAATCPSPHGLEDISLLRALDPLTCVAENWHTPRHAAQRPIDPFVDFGVGVLSRPSPCLVTGSTDWTVRIWSPGATAPAATGISGLAAGISPAVGISGLSAPAGLADAGECSNLLDARAEAQPSHCRTLPMLDDFRVKAEWLAGRNVAATGTATVADGGAACWSIEGNRRDHGASLSPRSSTSTCWTPRDGGNNYGAGGGDGAGGANNGGGNDIELMGSSDGGCGQMGGHRSDSPMDGGGARDDDGGSSSGSSEGVAGCRSGLKPSQPAASPCWRTPSPTSPPRPMPSPASTSTCTTSSSSFWQQQVVRYCQKPKAVLVGHGGAVTALYVDKSAGAGPDRCGDAAASITASTATIYTGAQDGSVGAWTADGHCQQLLPGHRGAVVLLATTSVSPPLTSSLLSNFTMSTSPHPHLNCSHHNNSRYSSINEMGSDFGRSTAAGTQLAAQKPDRTGPFERLLVTSGAEGSAGLWTLTHGSLGYSPLLDRNDTGSLARVAAWDAARGVLLRGDERGVVRAWVPGA</sequence>
<protein>
    <submittedName>
        <fullName evidence="7">Uncharacterized protein</fullName>
    </submittedName>
</protein>
<dbReference type="PANTHER" id="PTHR19848">
    <property type="entry name" value="WD40 REPEAT PROTEIN"/>
    <property type="match status" value="1"/>
</dbReference>
<dbReference type="PANTHER" id="PTHR19848:SF0">
    <property type="entry name" value="NOTCHLESS PROTEIN HOMOLOG 1"/>
    <property type="match status" value="1"/>
</dbReference>
<dbReference type="Proteomes" id="UP000722791">
    <property type="component" value="Unassembled WGS sequence"/>
</dbReference>
<dbReference type="Gene3D" id="2.130.10.10">
    <property type="entry name" value="YVTN repeat-like/Quinoprotein amine dehydrogenase"/>
    <property type="match status" value="2"/>
</dbReference>
<dbReference type="GO" id="GO:0005730">
    <property type="term" value="C:nucleolus"/>
    <property type="evidence" value="ECO:0007669"/>
    <property type="project" value="TreeGrafter"/>
</dbReference>
<comment type="subcellular location">
    <subcellularLocation>
        <location evidence="1">Nucleus</location>
    </subcellularLocation>
</comment>
<evidence type="ECO:0000256" key="2">
    <source>
        <dbReference type="ARBA" id="ARBA00022574"/>
    </source>
</evidence>
<dbReference type="PROSITE" id="PS50082">
    <property type="entry name" value="WD_REPEATS_2"/>
    <property type="match status" value="1"/>
</dbReference>
<reference evidence="7" key="1">
    <citation type="journal article" date="2021" name="Proc. Natl. Acad. Sci. U.S.A.">
        <title>Three genomes in the algal genus Volvox reveal the fate of a haploid sex-determining region after a transition to homothallism.</title>
        <authorList>
            <person name="Yamamoto K."/>
            <person name="Hamaji T."/>
            <person name="Kawai-Toyooka H."/>
            <person name="Matsuzaki R."/>
            <person name="Takahashi F."/>
            <person name="Nishimura Y."/>
            <person name="Kawachi M."/>
            <person name="Noguchi H."/>
            <person name="Minakuchi Y."/>
            <person name="Umen J.G."/>
            <person name="Toyoda A."/>
            <person name="Nozaki H."/>
        </authorList>
    </citation>
    <scope>NUCLEOTIDE SEQUENCE</scope>
    <source>
        <strain evidence="7">NIES-3785</strain>
    </source>
</reference>
<keyword evidence="3" id="KW-0677">Repeat</keyword>
<name>A0A8J4LQC4_9CHLO</name>
<evidence type="ECO:0000256" key="6">
    <source>
        <dbReference type="SAM" id="MobiDB-lite"/>
    </source>
</evidence>
<dbReference type="InterPro" id="IPR036322">
    <property type="entry name" value="WD40_repeat_dom_sf"/>
</dbReference>
<dbReference type="GO" id="GO:0000027">
    <property type="term" value="P:ribosomal large subunit assembly"/>
    <property type="evidence" value="ECO:0007669"/>
    <property type="project" value="TreeGrafter"/>
</dbReference>
<dbReference type="AlphaFoldDB" id="A0A8J4LQC4"/>
<accession>A0A8J4LQC4</accession>
<feature type="repeat" description="WD" evidence="5">
    <location>
        <begin position="2"/>
        <end position="36"/>
    </location>
</feature>
<proteinExistence type="predicted"/>
<evidence type="ECO:0000256" key="4">
    <source>
        <dbReference type="ARBA" id="ARBA00023242"/>
    </source>
</evidence>
<evidence type="ECO:0000256" key="3">
    <source>
        <dbReference type="ARBA" id="ARBA00022737"/>
    </source>
</evidence>
<dbReference type="SUPFAM" id="SSF50978">
    <property type="entry name" value="WD40 repeat-like"/>
    <property type="match status" value="1"/>
</dbReference>